<reference evidence="1" key="1">
    <citation type="journal article" date="2021" name="Proc. Natl. Acad. Sci. U.S.A.">
        <title>A Catalog of Tens of Thousands of Viruses from Human Metagenomes Reveals Hidden Associations with Chronic Diseases.</title>
        <authorList>
            <person name="Tisza M.J."/>
            <person name="Buck C.B."/>
        </authorList>
    </citation>
    <scope>NUCLEOTIDE SEQUENCE</scope>
    <source>
        <strain evidence="1">CtIlO27</strain>
    </source>
</reference>
<dbReference type="GO" id="GO:0030527">
    <property type="term" value="F:structural constituent of chromatin"/>
    <property type="evidence" value="ECO:0007669"/>
    <property type="project" value="InterPro"/>
</dbReference>
<sequence>MKQTEFIKIIQEKANLPEKDATAVWTAICEKMADSIANGHGFALSGVGRIYIRTTRVGDEFISFVNYSPDKNTLARLNKVAP</sequence>
<evidence type="ECO:0000313" key="1">
    <source>
        <dbReference type="EMBL" id="DAE11738.1"/>
    </source>
</evidence>
<dbReference type="Gene3D" id="4.10.520.10">
    <property type="entry name" value="IHF-like DNA-binding proteins"/>
    <property type="match status" value="1"/>
</dbReference>
<protein>
    <submittedName>
        <fullName evidence="1">Uncharacterized protein</fullName>
    </submittedName>
</protein>
<accession>A0A8S5PXY2</accession>
<dbReference type="SUPFAM" id="SSF47729">
    <property type="entry name" value="IHF-like DNA-binding proteins"/>
    <property type="match status" value="1"/>
</dbReference>
<dbReference type="Pfam" id="PF00216">
    <property type="entry name" value="Bac_DNA_binding"/>
    <property type="match status" value="1"/>
</dbReference>
<dbReference type="InterPro" id="IPR010992">
    <property type="entry name" value="IHF-like_DNA-bd_dom_sf"/>
</dbReference>
<dbReference type="InterPro" id="IPR000119">
    <property type="entry name" value="Hist_DNA-bd"/>
</dbReference>
<dbReference type="EMBL" id="BK015536">
    <property type="protein sequence ID" value="DAE11738.1"/>
    <property type="molecule type" value="Genomic_DNA"/>
</dbReference>
<dbReference type="GO" id="GO:0003677">
    <property type="term" value="F:DNA binding"/>
    <property type="evidence" value="ECO:0007669"/>
    <property type="project" value="InterPro"/>
</dbReference>
<organism evidence="1">
    <name type="scientific">Podoviridae sp. ctIlO27</name>
    <dbReference type="NCBI Taxonomy" id="2825238"/>
    <lineage>
        <taxon>Viruses</taxon>
        <taxon>Duplodnaviria</taxon>
        <taxon>Heunggongvirae</taxon>
        <taxon>Uroviricota</taxon>
        <taxon>Caudoviricetes</taxon>
    </lineage>
</organism>
<proteinExistence type="predicted"/>
<name>A0A8S5PXY2_9CAUD</name>